<dbReference type="AlphaFoldDB" id="A0A2T3IZ65"/>
<dbReference type="OrthoDB" id="6193532at2"/>
<dbReference type="InterPro" id="IPR009499">
    <property type="entry name" value="AllG-like"/>
</dbReference>
<evidence type="ECO:0000313" key="2">
    <source>
        <dbReference type="Proteomes" id="UP000241222"/>
    </source>
</evidence>
<sequence length="470" mass="49504">MKALFSQKLTVLNAGLASFATNIERAGGDAIAMNWQPPAGGDRDGGLALADLLNQPEIELANQTAMQRYLAAQPLLVDVMLAGEAIPALSEKKLILHAGPPIAWQDMCGPVQGAILGAILFEKWAQNLEQAEALVLDGEVIFEPCHHYDAVGPMAGIISRSMPLWVVENPANDNERVYSNFNEGLGKVLRFGANSEAVIERLEWMGTELAQAMKAMLAQSGPIELKPIMAQALHMGDEVHNRNAAATGLLLKQLVPALLKTSQPPEQIQRAVGFITANDHFFLNLSMAACKSMLKAAENVPSSTMVTVMARNGVNFGIRLSGTGNTWFQAPANPVNGLFFPGFGVEDAAADLGDSAITETAGVGGFAMASSPAIVKFVGGTPADATNNSRSMQAITLGGNPAFTLPALNFAPTAAGIDARKVVDHSVLPIINTGIAHKQAGVGQIGAGITTAPMQCFVDALHSLATQHYR</sequence>
<dbReference type="Gene3D" id="3.40.50.720">
    <property type="entry name" value="NAD(P)-binding Rossmann-like Domain"/>
    <property type="match status" value="1"/>
</dbReference>
<organism evidence="1 2">
    <name type="scientific">Photobacterium lutimaris</name>
    <dbReference type="NCBI Taxonomy" id="388278"/>
    <lineage>
        <taxon>Bacteria</taxon>
        <taxon>Pseudomonadati</taxon>
        <taxon>Pseudomonadota</taxon>
        <taxon>Gammaproteobacteria</taxon>
        <taxon>Vibrionales</taxon>
        <taxon>Vibrionaceae</taxon>
        <taxon>Photobacterium</taxon>
    </lineage>
</organism>
<reference evidence="1 2" key="1">
    <citation type="submission" date="2018-03" db="EMBL/GenBank/DDBJ databases">
        <title>Whole genome sequencing of Histamine producing bacteria.</title>
        <authorList>
            <person name="Butler K."/>
        </authorList>
    </citation>
    <scope>NUCLEOTIDE SEQUENCE [LARGE SCALE GENOMIC DNA]</scope>
    <source>
        <strain evidence="1 2">JCM 13586</strain>
    </source>
</reference>
<dbReference type="Gene3D" id="3.90.1710.10">
    <property type="entry name" value="Enterococcus faecalis V583 domain"/>
    <property type="match status" value="1"/>
</dbReference>
<evidence type="ECO:0008006" key="3">
    <source>
        <dbReference type="Google" id="ProtNLM"/>
    </source>
</evidence>
<dbReference type="Pfam" id="PF06545">
    <property type="entry name" value="AllG"/>
    <property type="match status" value="1"/>
</dbReference>
<dbReference type="RefSeq" id="WP_107348985.1">
    <property type="nucleotide sequence ID" value="NZ_PYMH01000004.1"/>
</dbReference>
<name>A0A2T3IZ65_9GAMM</name>
<keyword evidence="2" id="KW-1185">Reference proteome</keyword>
<gene>
    <name evidence="1" type="ORF">C9I99_11270</name>
</gene>
<proteinExistence type="predicted"/>
<protein>
    <recommendedName>
        <fullName evidence="3">DUF1116 domain-containing protein</fullName>
    </recommendedName>
</protein>
<dbReference type="Gene3D" id="1.10.10.660">
    <property type="entry name" value="conserved protein of unknown function from Enterococcus faecalis V583"/>
    <property type="match status" value="1"/>
</dbReference>
<accession>A0A2T3IZ65</accession>
<dbReference type="Gene3D" id="3.90.1700.10">
    <property type="entry name" value="v583 domain like"/>
    <property type="match status" value="1"/>
</dbReference>
<dbReference type="Proteomes" id="UP000241222">
    <property type="component" value="Unassembled WGS sequence"/>
</dbReference>
<dbReference type="EMBL" id="PYMH01000004">
    <property type="protein sequence ID" value="PSU33938.1"/>
    <property type="molecule type" value="Genomic_DNA"/>
</dbReference>
<comment type="caution">
    <text evidence="1">The sequence shown here is derived from an EMBL/GenBank/DDBJ whole genome shotgun (WGS) entry which is preliminary data.</text>
</comment>
<evidence type="ECO:0000313" key="1">
    <source>
        <dbReference type="EMBL" id="PSU33938.1"/>
    </source>
</evidence>
<dbReference type="InterPro" id="IPR024033">
    <property type="entry name" value="OXTCase_su_AllG_h-dom"/>
</dbReference>